<proteinExistence type="inferred from homology"/>
<dbReference type="Gene3D" id="3.40.50.1910">
    <property type="match status" value="1"/>
</dbReference>
<feature type="compositionally biased region" description="Acidic residues" evidence="2">
    <location>
        <begin position="703"/>
        <end position="713"/>
    </location>
</feature>
<dbReference type="GO" id="GO:0016192">
    <property type="term" value="P:vesicle-mediated transport"/>
    <property type="evidence" value="ECO:0007669"/>
    <property type="project" value="InterPro"/>
</dbReference>
<comment type="caution">
    <text evidence="3">The sequence shown here is derived from an EMBL/GenBank/DDBJ whole genome shotgun (WGS) entry which is preliminary data.</text>
</comment>
<gene>
    <name evidence="3" type="ORF">P43SY_007800</name>
</gene>
<feature type="region of interest" description="Disordered" evidence="2">
    <location>
        <begin position="692"/>
        <end position="726"/>
    </location>
</feature>
<evidence type="ECO:0000313" key="4">
    <source>
        <dbReference type="Proteomes" id="UP001209570"/>
    </source>
</evidence>
<dbReference type="InterPro" id="IPR001619">
    <property type="entry name" value="Sec1-like"/>
</dbReference>
<dbReference type="InterPro" id="IPR027482">
    <property type="entry name" value="Sec1-like_dom2"/>
</dbReference>
<accession>A0AAD5LKM4</accession>
<name>A0AAD5LKM4_PYTIN</name>
<feature type="region of interest" description="Disordered" evidence="2">
    <location>
        <begin position="174"/>
        <end position="215"/>
    </location>
</feature>
<feature type="compositionally biased region" description="Acidic residues" evidence="2">
    <location>
        <begin position="192"/>
        <end position="205"/>
    </location>
</feature>
<dbReference type="SUPFAM" id="SSF56815">
    <property type="entry name" value="Sec1/munc18-like (SM) proteins"/>
    <property type="match status" value="1"/>
</dbReference>
<comment type="similarity">
    <text evidence="1">Belongs to the STXBP/unc-18/SEC1 family.</text>
</comment>
<evidence type="ECO:0000313" key="3">
    <source>
        <dbReference type="EMBL" id="KAJ0401866.1"/>
    </source>
</evidence>
<dbReference type="InterPro" id="IPR036045">
    <property type="entry name" value="Sec1-like_sf"/>
</dbReference>
<dbReference type="Pfam" id="PF00995">
    <property type="entry name" value="Sec1"/>
    <property type="match status" value="1"/>
</dbReference>
<dbReference type="Proteomes" id="UP001209570">
    <property type="component" value="Unassembled WGS sequence"/>
</dbReference>
<dbReference type="EMBL" id="JAKCXM010000116">
    <property type="protein sequence ID" value="KAJ0401866.1"/>
    <property type="molecule type" value="Genomic_DNA"/>
</dbReference>
<dbReference type="PANTHER" id="PTHR11679">
    <property type="entry name" value="VESICLE PROTEIN SORTING-ASSOCIATED"/>
    <property type="match status" value="1"/>
</dbReference>
<protein>
    <recommendedName>
        <fullName evidence="5">Sec1 family domain-containing protein</fullName>
    </recommendedName>
</protein>
<evidence type="ECO:0000256" key="2">
    <source>
        <dbReference type="SAM" id="MobiDB-lite"/>
    </source>
</evidence>
<organism evidence="3 4">
    <name type="scientific">Pythium insidiosum</name>
    <name type="common">Pythiosis disease agent</name>
    <dbReference type="NCBI Taxonomy" id="114742"/>
    <lineage>
        <taxon>Eukaryota</taxon>
        <taxon>Sar</taxon>
        <taxon>Stramenopiles</taxon>
        <taxon>Oomycota</taxon>
        <taxon>Peronosporomycetes</taxon>
        <taxon>Pythiales</taxon>
        <taxon>Pythiaceae</taxon>
        <taxon>Pythium</taxon>
    </lineage>
</organism>
<dbReference type="AlphaFoldDB" id="A0AAD5LKM4"/>
<evidence type="ECO:0008006" key="5">
    <source>
        <dbReference type="Google" id="ProtNLM"/>
    </source>
</evidence>
<evidence type="ECO:0000256" key="1">
    <source>
        <dbReference type="ARBA" id="ARBA00009884"/>
    </source>
</evidence>
<sequence length="889" mass="96139">MAAPSAHRPVSLSEEVLAGVLQHAEHLRGSIVAADAGALEALRWAGAMPLLMRDLGVERVLALSTLWNATASASALSGLLSPPSAARFDGDSDSDESDDELPTASDVKLVVIYSGFLWDIESHLVRLVSRGVVRCLTVLSSLSERAHACADRGKMEFEGFALSLMARNAYQPRAPAAPTEDVDSVGSHANDDGDWDWNEDGADYDGLDRTRDASAAGQSEASASVRVLHVALSVAPLISQDAAPFAGGAEPSVFVLSHPQCATAFPLLLSQVLSYHRQHPQPRGPDAGKDTPGAMPLYSHVRDVQSEHIPRAYRQTLKLVAHTLGELLVHQLRLDVTDRIYALGATSLKIGHTLHRILRDLQNELTTHAVQSHRPATVVVLDRTCDLVTPCSFGVSMLDRILALIPKTPLDHDDDGLSPATENRHTPHVTDIFPLHGCEPSPLTPARSSLSPTRDASFAPSAFVASGIKWKGGASLCHPRAQQDVNSPFRSLAFRPAKLALRDLDKRLQEVEHDLIRDGKIGRTAPVRKQSNAGTALRGRDVVLRRVANILEAGEPTNANHSALIEIGILVLETLERMEQGQQRWDACRERVERHNQLLEKHAAEWILPELADTVQRQSMTGKTSAMRLHDLLTLLVHGFALSTGSPLEDYTIQMIRSVTSDTLLEAALTDPESVSALFPSLMGELRPLMGATSQHEDHSAGQDDDNEWDWEESSPKHSVKSRLTTSESMEVELNRMQAKAVVERHVEKLLSPLTECGQHHVQVDSDPASAESKSLVANVCKQFASRTAPMVPGLEHIADASEQLTRAGIDLLKSGFSRFGFTSGGAASSGPMGEASTLVIFVVGGITFQEVQDVAHALGDGAQRCQVLVGGTTLTNNELLLQQLFTSL</sequence>
<reference evidence="3" key="1">
    <citation type="submission" date="2021-12" db="EMBL/GenBank/DDBJ databases">
        <title>Prjna785345.</title>
        <authorList>
            <person name="Rujirawat T."/>
            <person name="Krajaejun T."/>
        </authorList>
    </citation>
    <scope>NUCLEOTIDE SEQUENCE</scope>
    <source>
        <strain evidence="3">Pi057C3</strain>
    </source>
</reference>
<keyword evidence="4" id="KW-1185">Reference proteome</keyword>